<name>A0AAD4M570_9AGAM</name>
<sequence length="189" mass="19799">MFSPVKFALSLFAFITFATLVIAMPSTELRPRTPNAKTFITSTNTLLERTLLPVVYVTSANATSNNITPIITEVVEIVADLVVSLQGIDLTGCGCTTSQILEELAVTLKIIFEPLGIACGYDLNLALLLSNLIAVIIQLVDVVLALVGALVVELLVLLIGNGCAGTILGLNLGPLIDCLGLGGLLGHIL</sequence>
<keyword evidence="1" id="KW-1133">Transmembrane helix</keyword>
<dbReference type="Proteomes" id="UP001203297">
    <property type="component" value="Unassembled WGS sequence"/>
</dbReference>
<evidence type="ECO:0008006" key="5">
    <source>
        <dbReference type="Google" id="ProtNLM"/>
    </source>
</evidence>
<evidence type="ECO:0000256" key="1">
    <source>
        <dbReference type="SAM" id="Phobius"/>
    </source>
</evidence>
<evidence type="ECO:0000313" key="3">
    <source>
        <dbReference type="EMBL" id="KAI0302438.1"/>
    </source>
</evidence>
<feature type="transmembrane region" description="Helical" evidence="1">
    <location>
        <begin position="132"/>
        <end position="160"/>
    </location>
</feature>
<feature type="chain" id="PRO_5042243193" description="Transmembrane protein" evidence="2">
    <location>
        <begin position="24"/>
        <end position="189"/>
    </location>
</feature>
<keyword evidence="2" id="KW-0732">Signal</keyword>
<feature type="signal peptide" evidence="2">
    <location>
        <begin position="1"/>
        <end position="23"/>
    </location>
</feature>
<evidence type="ECO:0000313" key="4">
    <source>
        <dbReference type="Proteomes" id="UP001203297"/>
    </source>
</evidence>
<keyword evidence="4" id="KW-1185">Reference proteome</keyword>
<protein>
    <recommendedName>
        <fullName evidence="5">Transmembrane protein</fullName>
    </recommendedName>
</protein>
<evidence type="ECO:0000256" key="2">
    <source>
        <dbReference type="SAM" id="SignalP"/>
    </source>
</evidence>
<comment type="caution">
    <text evidence="3">The sequence shown here is derived from an EMBL/GenBank/DDBJ whole genome shotgun (WGS) entry which is preliminary data.</text>
</comment>
<organism evidence="3 4">
    <name type="scientific">Multifurca ochricompacta</name>
    <dbReference type="NCBI Taxonomy" id="376703"/>
    <lineage>
        <taxon>Eukaryota</taxon>
        <taxon>Fungi</taxon>
        <taxon>Dikarya</taxon>
        <taxon>Basidiomycota</taxon>
        <taxon>Agaricomycotina</taxon>
        <taxon>Agaricomycetes</taxon>
        <taxon>Russulales</taxon>
        <taxon>Russulaceae</taxon>
        <taxon>Multifurca</taxon>
    </lineage>
</organism>
<reference evidence="3" key="1">
    <citation type="journal article" date="2022" name="New Phytol.">
        <title>Evolutionary transition to the ectomycorrhizal habit in the genomes of a hyperdiverse lineage of mushroom-forming fungi.</title>
        <authorList>
            <person name="Looney B."/>
            <person name="Miyauchi S."/>
            <person name="Morin E."/>
            <person name="Drula E."/>
            <person name="Courty P.E."/>
            <person name="Kohler A."/>
            <person name="Kuo A."/>
            <person name="LaButti K."/>
            <person name="Pangilinan J."/>
            <person name="Lipzen A."/>
            <person name="Riley R."/>
            <person name="Andreopoulos W."/>
            <person name="He G."/>
            <person name="Johnson J."/>
            <person name="Nolan M."/>
            <person name="Tritt A."/>
            <person name="Barry K.W."/>
            <person name="Grigoriev I.V."/>
            <person name="Nagy L.G."/>
            <person name="Hibbett D."/>
            <person name="Henrissat B."/>
            <person name="Matheny P.B."/>
            <person name="Labbe J."/>
            <person name="Martin F.M."/>
        </authorList>
    </citation>
    <scope>NUCLEOTIDE SEQUENCE</scope>
    <source>
        <strain evidence="3">BPL690</strain>
    </source>
</reference>
<dbReference type="AlphaFoldDB" id="A0AAD4M570"/>
<dbReference type="EMBL" id="WTXG01000011">
    <property type="protein sequence ID" value="KAI0302438.1"/>
    <property type="molecule type" value="Genomic_DNA"/>
</dbReference>
<proteinExistence type="predicted"/>
<gene>
    <name evidence="3" type="ORF">B0F90DRAFT_1714752</name>
</gene>
<keyword evidence="1" id="KW-0812">Transmembrane</keyword>
<accession>A0AAD4M570</accession>
<keyword evidence="1" id="KW-0472">Membrane</keyword>